<evidence type="ECO:0000256" key="2">
    <source>
        <dbReference type="ARBA" id="ARBA00005151"/>
    </source>
</evidence>
<reference evidence="16 17" key="1">
    <citation type="submission" date="2018-06" db="EMBL/GenBank/DDBJ databases">
        <authorList>
            <consortium name="Pathogen Informatics"/>
            <person name="Doyle S."/>
        </authorList>
    </citation>
    <scope>NUCLEOTIDE SEQUENCE [LARGE SCALE GENOMIC DNA]</scope>
    <source>
        <strain evidence="16 17">NCTC12151</strain>
    </source>
</reference>
<keyword evidence="6 13" id="KW-0001">2Fe-2S</keyword>
<protein>
    <recommendedName>
        <fullName evidence="12 13">Cysteine desulfurase IscS</fullName>
        <ecNumber evidence="4 13">2.8.1.7</ecNumber>
    </recommendedName>
</protein>
<evidence type="ECO:0000256" key="3">
    <source>
        <dbReference type="ARBA" id="ARBA00006490"/>
    </source>
</evidence>
<dbReference type="NCBIfam" id="TIGR02006">
    <property type="entry name" value="IscS"/>
    <property type="match status" value="1"/>
</dbReference>
<dbReference type="PROSITE" id="PS00595">
    <property type="entry name" value="AA_TRANSFER_CLASS_5"/>
    <property type="match status" value="1"/>
</dbReference>
<dbReference type="InterPro" id="IPR016454">
    <property type="entry name" value="Cysteine_dSase"/>
</dbReference>
<keyword evidence="17" id="KW-1185">Reference proteome</keyword>
<feature type="binding site" evidence="13">
    <location>
        <begin position="203"/>
        <end position="205"/>
    </location>
    <ligand>
        <name>pyridoxal 5'-phosphate</name>
        <dbReference type="ChEBI" id="CHEBI:597326"/>
    </ligand>
</feature>
<dbReference type="Proteomes" id="UP000249005">
    <property type="component" value="Chromosome 1"/>
</dbReference>
<dbReference type="GO" id="GO:0051537">
    <property type="term" value="F:2 iron, 2 sulfur cluster binding"/>
    <property type="evidence" value="ECO:0007669"/>
    <property type="project" value="UniProtKB-UniRule"/>
</dbReference>
<evidence type="ECO:0000256" key="14">
    <source>
        <dbReference type="RuleBase" id="RU004504"/>
    </source>
</evidence>
<evidence type="ECO:0000256" key="1">
    <source>
        <dbReference type="ARBA" id="ARBA00001933"/>
    </source>
</evidence>
<dbReference type="GO" id="GO:0030170">
    <property type="term" value="F:pyridoxal phosphate binding"/>
    <property type="evidence" value="ECO:0007669"/>
    <property type="project" value="UniProtKB-UniRule"/>
</dbReference>
<dbReference type="UniPathway" id="UPA00266"/>
<evidence type="ECO:0000256" key="13">
    <source>
        <dbReference type="HAMAP-Rule" id="MF_00331"/>
    </source>
</evidence>
<keyword evidence="8 13" id="KW-0663">Pyridoxal phosphate</keyword>
<dbReference type="PANTHER" id="PTHR11601:SF34">
    <property type="entry name" value="CYSTEINE DESULFURASE"/>
    <property type="match status" value="1"/>
</dbReference>
<evidence type="ECO:0000313" key="17">
    <source>
        <dbReference type="Proteomes" id="UP000249005"/>
    </source>
</evidence>
<proteinExistence type="inferred from homology"/>
<evidence type="ECO:0000256" key="12">
    <source>
        <dbReference type="ARBA" id="ARBA00072125"/>
    </source>
</evidence>
<dbReference type="NCBIfam" id="NF002806">
    <property type="entry name" value="PRK02948.1"/>
    <property type="match status" value="1"/>
</dbReference>
<dbReference type="EC" id="2.8.1.7" evidence="4 13"/>
<dbReference type="FunFam" id="3.40.640.10:FF:000003">
    <property type="entry name" value="Cysteine desulfurase IscS"/>
    <property type="match status" value="1"/>
</dbReference>
<dbReference type="OrthoDB" id="9808002at2"/>
<dbReference type="GO" id="GO:0044571">
    <property type="term" value="P:[2Fe-2S] cluster assembly"/>
    <property type="evidence" value="ECO:0007669"/>
    <property type="project" value="UniProtKB-UniRule"/>
</dbReference>
<accession>A0A2X4UM22</accession>
<dbReference type="InterPro" id="IPR015424">
    <property type="entry name" value="PyrdxlP-dep_Trfase"/>
</dbReference>
<comment type="similarity">
    <text evidence="3 13">Belongs to the class-V pyridoxal-phosphate-dependent aminotransferase family. NifS/IscS subfamily.</text>
</comment>
<feature type="binding site" evidence="13">
    <location>
        <position position="155"/>
    </location>
    <ligand>
        <name>pyridoxal 5'-phosphate</name>
        <dbReference type="ChEBI" id="CHEBI:597326"/>
    </ligand>
</feature>
<gene>
    <name evidence="13 16" type="primary">iscS</name>
    <name evidence="16" type="ORF">NCTC12151_00865</name>
</gene>
<organism evidence="16 17">
    <name type="scientific">Leminorella richardii</name>
    <dbReference type="NCBI Taxonomy" id="158841"/>
    <lineage>
        <taxon>Bacteria</taxon>
        <taxon>Pseudomonadati</taxon>
        <taxon>Pseudomonadota</taxon>
        <taxon>Gammaproteobacteria</taxon>
        <taxon>Enterobacterales</taxon>
        <taxon>Budviciaceae</taxon>
        <taxon>Leminorella</taxon>
    </lineage>
</organism>
<dbReference type="InterPro" id="IPR015421">
    <property type="entry name" value="PyrdxlP-dep_Trfase_major"/>
</dbReference>
<name>A0A2X4UM22_9GAMM</name>
<dbReference type="InterPro" id="IPR015422">
    <property type="entry name" value="PyrdxlP-dep_Trfase_small"/>
</dbReference>
<dbReference type="PANTHER" id="PTHR11601">
    <property type="entry name" value="CYSTEINE DESULFURYLASE FAMILY MEMBER"/>
    <property type="match status" value="1"/>
</dbReference>
<dbReference type="GO" id="GO:0031071">
    <property type="term" value="F:cysteine desulfurase activity"/>
    <property type="evidence" value="ECO:0007669"/>
    <property type="project" value="UniProtKB-UniRule"/>
</dbReference>
<evidence type="ECO:0000256" key="9">
    <source>
        <dbReference type="ARBA" id="ARBA00023004"/>
    </source>
</evidence>
<dbReference type="FunFam" id="3.90.1150.10:FF:000002">
    <property type="entry name" value="Cysteine desulfurase IscS"/>
    <property type="match status" value="1"/>
</dbReference>
<dbReference type="Pfam" id="PF00266">
    <property type="entry name" value="Aminotran_5"/>
    <property type="match status" value="1"/>
</dbReference>
<feature type="domain" description="Aminotransferase class V" evidence="15">
    <location>
        <begin position="5"/>
        <end position="368"/>
    </location>
</feature>
<dbReference type="RefSeq" id="WP_111739455.1">
    <property type="nucleotide sequence ID" value="NZ_LR698987.1"/>
</dbReference>
<dbReference type="HAMAP" id="MF_00331">
    <property type="entry name" value="Cys_desulf_IscS"/>
    <property type="match status" value="1"/>
</dbReference>
<dbReference type="KEGG" id="lri:NCTC12151_00865"/>
<evidence type="ECO:0000256" key="10">
    <source>
        <dbReference type="ARBA" id="ARBA00023014"/>
    </source>
</evidence>
<feature type="binding site" description="via persulfide group" evidence="13">
    <location>
        <position position="328"/>
    </location>
    <ligand>
        <name>[2Fe-2S] cluster</name>
        <dbReference type="ChEBI" id="CHEBI:190135"/>
        <note>ligand shared with IscU</note>
    </ligand>
</feature>
<comment type="cofactor">
    <cofactor evidence="1 13 14">
        <name>pyridoxal 5'-phosphate</name>
        <dbReference type="ChEBI" id="CHEBI:597326"/>
    </cofactor>
</comment>
<dbReference type="InterPro" id="IPR000192">
    <property type="entry name" value="Aminotrans_V_dom"/>
</dbReference>
<dbReference type="Gene3D" id="3.40.640.10">
    <property type="entry name" value="Type I PLP-dependent aspartate aminotransferase-like (Major domain)"/>
    <property type="match status" value="1"/>
</dbReference>
<keyword evidence="7 13" id="KW-0479">Metal-binding</keyword>
<keyword evidence="13" id="KW-0963">Cytoplasm</keyword>
<dbReference type="Gene3D" id="3.90.1150.10">
    <property type="entry name" value="Aspartate Aminotransferase, domain 1"/>
    <property type="match status" value="1"/>
</dbReference>
<evidence type="ECO:0000256" key="5">
    <source>
        <dbReference type="ARBA" id="ARBA00022679"/>
    </source>
</evidence>
<dbReference type="PIRSF" id="PIRSF005572">
    <property type="entry name" value="NifS"/>
    <property type="match status" value="1"/>
</dbReference>
<comment type="catalytic activity">
    <reaction evidence="11 13">
        <text>(sulfur carrier)-H + L-cysteine = (sulfur carrier)-SH + L-alanine</text>
        <dbReference type="Rhea" id="RHEA:43892"/>
        <dbReference type="Rhea" id="RHEA-COMP:14737"/>
        <dbReference type="Rhea" id="RHEA-COMP:14739"/>
        <dbReference type="ChEBI" id="CHEBI:29917"/>
        <dbReference type="ChEBI" id="CHEBI:35235"/>
        <dbReference type="ChEBI" id="CHEBI:57972"/>
        <dbReference type="ChEBI" id="CHEBI:64428"/>
        <dbReference type="EC" id="2.8.1.7"/>
    </reaction>
</comment>
<dbReference type="GO" id="GO:1990221">
    <property type="term" value="C:L-cysteine desulfurase complex"/>
    <property type="evidence" value="ECO:0007669"/>
    <property type="project" value="UniProtKB-ARBA"/>
</dbReference>
<evidence type="ECO:0000256" key="8">
    <source>
        <dbReference type="ARBA" id="ARBA00022898"/>
    </source>
</evidence>
<feature type="active site" description="Cysteine persulfide intermediate" evidence="13">
    <location>
        <position position="328"/>
    </location>
</feature>
<feature type="binding site" evidence="13">
    <location>
        <begin position="75"/>
        <end position="76"/>
    </location>
    <ligand>
        <name>pyridoxal 5'-phosphate</name>
        <dbReference type="ChEBI" id="CHEBI:597326"/>
    </ligand>
</feature>
<evidence type="ECO:0000256" key="11">
    <source>
        <dbReference type="ARBA" id="ARBA00050776"/>
    </source>
</evidence>
<dbReference type="AlphaFoldDB" id="A0A2X4UM22"/>
<dbReference type="NCBIfam" id="NF010611">
    <property type="entry name" value="PRK14012.1"/>
    <property type="match status" value="1"/>
</dbReference>
<keyword evidence="5 13" id="KW-0808">Transferase</keyword>
<dbReference type="InterPro" id="IPR020578">
    <property type="entry name" value="Aminotrans_V_PyrdxlP_BS"/>
</dbReference>
<feature type="modified residue" description="N6-(pyridoxal phosphate)lysine" evidence="13">
    <location>
        <position position="206"/>
    </location>
</feature>
<dbReference type="EMBL" id="LS483470">
    <property type="protein sequence ID" value="SQI36648.1"/>
    <property type="molecule type" value="Genomic_DNA"/>
</dbReference>
<evidence type="ECO:0000259" key="15">
    <source>
        <dbReference type="Pfam" id="PF00266"/>
    </source>
</evidence>
<feature type="binding site" evidence="13">
    <location>
        <position position="183"/>
    </location>
    <ligand>
        <name>pyridoxal 5'-phosphate</name>
        <dbReference type="ChEBI" id="CHEBI:597326"/>
    </ligand>
</feature>
<feature type="binding site" evidence="13">
    <location>
        <position position="243"/>
    </location>
    <ligand>
        <name>pyridoxal 5'-phosphate</name>
        <dbReference type="ChEBI" id="CHEBI:597326"/>
    </ligand>
</feature>
<evidence type="ECO:0000256" key="7">
    <source>
        <dbReference type="ARBA" id="ARBA00022723"/>
    </source>
</evidence>
<dbReference type="SUPFAM" id="SSF53383">
    <property type="entry name" value="PLP-dependent transferases"/>
    <property type="match status" value="1"/>
</dbReference>
<dbReference type="GO" id="GO:0046872">
    <property type="term" value="F:metal ion binding"/>
    <property type="evidence" value="ECO:0007669"/>
    <property type="project" value="UniProtKB-KW"/>
</dbReference>
<evidence type="ECO:0000256" key="4">
    <source>
        <dbReference type="ARBA" id="ARBA00012239"/>
    </source>
</evidence>
<keyword evidence="9 13" id="KW-0408">Iron</keyword>
<evidence type="ECO:0000256" key="6">
    <source>
        <dbReference type="ARBA" id="ARBA00022714"/>
    </source>
</evidence>
<comment type="pathway">
    <text evidence="2 13">Cofactor biosynthesis; iron-sulfur cluster biosynthesis.</text>
</comment>
<comment type="subcellular location">
    <subcellularLocation>
        <location evidence="13">Cytoplasm</location>
    </subcellularLocation>
</comment>
<keyword evidence="10 13" id="KW-0411">Iron-sulfur</keyword>
<comment type="subunit">
    <text evidence="13">Homodimer. Forms a heterotetramer with IscU, interacts with other sulfur acceptors.</text>
</comment>
<sequence length="404" mass="44813">MKLPIYLDYSATTPADPRVAEKMMQCLTLDGIFGNPASRSHRFGWQAEEAVDVARNQIAELVGADPREIVFTSGATESDNLAIKGAANFYQKKGKHIITCKTEHKAVLDTCRQLEREGFEVTYLSPQPNGIIDLGELEAAMREDTIVVSIMHVNNEIGVVQDIATIGEMCRSRGIIFHVDATQSVGKLPIDLSELKVDLMSFTGHKIYGPKGIGALYVRRKPRVRIEAQMHGGGHERGMRSGTLAVHQIVGMGEAYRIAKEEMATEIPRIRALRDRLWNGLKDIEEVHLNGCLEQGVASILNVSFNYVEGESLMMALKDLAVSSGSACTSASLEPSYVLRALGLNDELAHSSIRFSLGRFTTEEEIDYTIDLVKKSIGRLRELSPLWDMYKQGVDLNTIEWSHH</sequence>
<evidence type="ECO:0000313" key="16">
    <source>
        <dbReference type="EMBL" id="SQI36648.1"/>
    </source>
</evidence>
<dbReference type="InterPro" id="IPR010240">
    <property type="entry name" value="Cys_deSase_IscS"/>
</dbReference>
<comment type="function">
    <text evidence="13">Master enzyme that delivers sulfur to a number of partners involved in Fe-S cluster assembly, tRNA modification or cofactor biosynthesis. Catalyzes the removal of elemental sulfur atoms from cysteine to produce alanine. Functions as a sulfur delivery protein for Fe-S cluster synthesis onto IscU, an Fe-S scaffold assembly protein, as well as other S acceptor proteins.</text>
</comment>